<dbReference type="PRINTS" id="PR00081">
    <property type="entry name" value="GDHRDH"/>
</dbReference>
<comment type="caution">
    <text evidence="4">The sequence shown here is derived from an EMBL/GenBank/DDBJ whole genome shotgun (WGS) entry which is preliminary data.</text>
</comment>
<keyword evidence="2" id="KW-0560">Oxidoreductase</keyword>
<dbReference type="PANTHER" id="PTHR24320">
    <property type="entry name" value="RETINOL DEHYDROGENASE"/>
    <property type="match status" value="1"/>
</dbReference>
<dbReference type="Proteomes" id="UP000317894">
    <property type="component" value="Unassembled WGS sequence"/>
</dbReference>
<dbReference type="GO" id="GO:0016491">
    <property type="term" value="F:oxidoreductase activity"/>
    <property type="evidence" value="ECO:0007669"/>
    <property type="project" value="UniProtKB-KW"/>
</dbReference>
<evidence type="ECO:0000313" key="5">
    <source>
        <dbReference type="Proteomes" id="UP000317894"/>
    </source>
</evidence>
<dbReference type="InterPro" id="IPR002347">
    <property type="entry name" value="SDR_fam"/>
</dbReference>
<dbReference type="EMBL" id="VJWA01000001">
    <property type="protein sequence ID" value="TRW17210.1"/>
    <property type="molecule type" value="Genomic_DNA"/>
</dbReference>
<dbReference type="Gene3D" id="3.40.50.720">
    <property type="entry name" value="NAD(P)-binding Rossmann-like Domain"/>
    <property type="match status" value="1"/>
</dbReference>
<comment type="similarity">
    <text evidence="1">Belongs to the short-chain dehydrogenases/reductases (SDR) family.</text>
</comment>
<protein>
    <recommendedName>
        <fullName evidence="3">Probable oxidoreductase</fullName>
    </recommendedName>
</protein>
<dbReference type="FunFam" id="3.40.50.720:FF:000594">
    <property type="entry name" value="Short-chain oxidoreductase"/>
    <property type="match status" value="1"/>
</dbReference>
<dbReference type="InterPro" id="IPR036291">
    <property type="entry name" value="NAD(P)-bd_dom_sf"/>
</dbReference>
<dbReference type="PANTHER" id="PTHR24320:SF272">
    <property type="entry name" value="NAD(P)-BINDING ROSSMANN-FOLD SUPERFAMILY PROTEIN"/>
    <property type="match status" value="1"/>
</dbReference>
<dbReference type="AlphaFoldDB" id="A0A552UG64"/>
<gene>
    <name evidence="4" type="ORF">FMM06_03160</name>
</gene>
<reference evidence="4 5" key="1">
    <citation type="submission" date="2019-07" db="EMBL/GenBank/DDBJ databases">
        <title>Novel species isolated from glacier.</title>
        <authorList>
            <person name="Liu Q."/>
            <person name="Xin Y.-H."/>
        </authorList>
    </citation>
    <scope>NUCLEOTIDE SEQUENCE [LARGE SCALE GENOMIC DNA]</scope>
    <source>
        <strain evidence="4 5">LB1R16</strain>
    </source>
</reference>
<accession>A0A552UG64</accession>
<dbReference type="SUPFAM" id="SSF51735">
    <property type="entry name" value="NAD(P)-binding Rossmann-fold domains"/>
    <property type="match status" value="1"/>
</dbReference>
<evidence type="ECO:0000256" key="3">
    <source>
        <dbReference type="ARBA" id="ARBA00071493"/>
    </source>
</evidence>
<dbReference type="OrthoDB" id="109589at2"/>
<dbReference type="Pfam" id="PF00106">
    <property type="entry name" value="adh_short"/>
    <property type="match status" value="1"/>
</dbReference>
<dbReference type="RefSeq" id="WP_143554755.1">
    <property type="nucleotide sequence ID" value="NZ_VJWA01000001.1"/>
</dbReference>
<evidence type="ECO:0000256" key="1">
    <source>
        <dbReference type="ARBA" id="ARBA00006484"/>
    </source>
</evidence>
<keyword evidence="5" id="KW-1185">Reference proteome</keyword>
<evidence type="ECO:0000256" key="2">
    <source>
        <dbReference type="ARBA" id="ARBA00023002"/>
    </source>
</evidence>
<organism evidence="4 5">
    <name type="scientific">Glacieibacterium frigidum</name>
    <dbReference type="NCBI Taxonomy" id="2593303"/>
    <lineage>
        <taxon>Bacteria</taxon>
        <taxon>Pseudomonadati</taxon>
        <taxon>Pseudomonadota</taxon>
        <taxon>Alphaproteobacteria</taxon>
        <taxon>Sphingomonadales</taxon>
        <taxon>Sphingosinicellaceae</taxon>
        <taxon>Glacieibacterium</taxon>
    </lineage>
</organism>
<proteinExistence type="inferred from homology"/>
<name>A0A552UG64_9SPHN</name>
<evidence type="ECO:0000313" key="4">
    <source>
        <dbReference type="EMBL" id="TRW17210.1"/>
    </source>
</evidence>
<sequence>MQRLTTPFGFRSTAADVARDIDLAGKRIVITGGAGGIGVETARALAGAGAQVTLAVRRPEAALAVAEALRRDTGNPAIGVRPLDVSDLRSVRAFVDDWAGPLHVLINNAGIMAVPELGRTAQGFELQFGTNYLGHFALAMGLHRHLAAADGARVVSVSSSGHFFSPVIFDDLGFDFVPYTPIGAYGQSKSATALLAVGITGRWADDGILSNALNPGAIATGLQKHSGGLKTPVERRKTPEQGAATTVLLAASPLLDGIGGRYFEDCNEAVQVARRPTDFSGGYAGYALDPANADRLWDMSLRMVEDAAA</sequence>